<organism evidence="1">
    <name type="scientific">marine sediment metagenome</name>
    <dbReference type="NCBI Taxonomy" id="412755"/>
    <lineage>
        <taxon>unclassified sequences</taxon>
        <taxon>metagenomes</taxon>
        <taxon>ecological metagenomes</taxon>
    </lineage>
</organism>
<protein>
    <submittedName>
        <fullName evidence="1">Uncharacterized protein</fullName>
    </submittedName>
</protein>
<comment type="caution">
    <text evidence="1">The sequence shown here is derived from an EMBL/GenBank/DDBJ whole genome shotgun (WGS) entry which is preliminary data.</text>
</comment>
<feature type="non-terminal residue" evidence="1">
    <location>
        <position position="42"/>
    </location>
</feature>
<proteinExistence type="predicted"/>
<evidence type="ECO:0000313" key="1">
    <source>
        <dbReference type="EMBL" id="GAG88971.1"/>
    </source>
</evidence>
<accession>X1CXP6</accession>
<gene>
    <name evidence="1" type="ORF">S01H4_27042</name>
</gene>
<name>X1CXP6_9ZZZZ</name>
<reference evidence="1" key="1">
    <citation type="journal article" date="2014" name="Front. Microbiol.">
        <title>High frequency of phylogenetically diverse reductive dehalogenase-homologous genes in deep subseafloor sedimentary metagenomes.</title>
        <authorList>
            <person name="Kawai M."/>
            <person name="Futagami T."/>
            <person name="Toyoda A."/>
            <person name="Takaki Y."/>
            <person name="Nishi S."/>
            <person name="Hori S."/>
            <person name="Arai W."/>
            <person name="Tsubouchi T."/>
            <person name="Morono Y."/>
            <person name="Uchiyama I."/>
            <person name="Ito T."/>
            <person name="Fujiyama A."/>
            <person name="Inagaki F."/>
            <person name="Takami H."/>
        </authorList>
    </citation>
    <scope>NUCLEOTIDE SEQUENCE</scope>
    <source>
        <strain evidence="1">Expedition CK06-06</strain>
    </source>
</reference>
<sequence>MFYYSNEVILKLIGFKKKKKRLKLSNNFLLIQLYKAPILIWL</sequence>
<dbReference type="EMBL" id="BART01013137">
    <property type="protein sequence ID" value="GAG88971.1"/>
    <property type="molecule type" value="Genomic_DNA"/>
</dbReference>
<dbReference type="AlphaFoldDB" id="X1CXP6"/>